<sequence>MQVSRKEREAEVEQRFISLLTPEVQEAVRASSNIYDYFAKILNGDYEKQELNKHLQSFKAILIHNTKLQDEIHANQKEMYANQKEMYAKQEEVNQLQKEMYAKQEE</sequence>
<evidence type="ECO:0000313" key="2">
    <source>
        <dbReference type="Proteomes" id="UP000780801"/>
    </source>
</evidence>
<dbReference type="Proteomes" id="UP000780801">
    <property type="component" value="Unassembled WGS sequence"/>
</dbReference>
<proteinExistence type="predicted"/>
<keyword evidence="2" id="KW-1185">Reference proteome</keyword>
<organism evidence="1 2">
    <name type="scientific">Lunasporangiospora selenospora</name>
    <dbReference type="NCBI Taxonomy" id="979761"/>
    <lineage>
        <taxon>Eukaryota</taxon>
        <taxon>Fungi</taxon>
        <taxon>Fungi incertae sedis</taxon>
        <taxon>Mucoromycota</taxon>
        <taxon>Mortierellomycotina</taxon>
        <taxon>Mortierellomycetes</taxon>
        <taxon>Mortierellales</taxon>
        <taxon>Mortierellaceae</taxon>
        <taxon>Lunasporangiospora</taxon>
    </lineage>
</organism>
<dbReference type="EMBL" id="JAABOA010000281">
    <property type="protein sequence ID" value="KAF9584985.1"/>
    <property type="molecule type" value="Genomic_DNA"/>
</dbReference>
<feature type="non-terminal residue" evidence="1">
    <location>
        <position position="106"/>
    </location>
</feature>
<dbReference type="AlphaFoldDB" id="A0A9P6G036"/>
<name>A0A9P6G036_9FUNG</name>
<gene>
    <name evidence="1" type="ORF">BGW38_004393</name>
</gene>
<accession>A0A9P6G036</accession>
<evidence type="ECO:0000313" key="1">
    <source>
        <dbReference type="EMBL" id="KAF9584985.1"/>
    </source>
</evidence>
<comment type="caution">
    <text evidence="1">The sequence shown here is derived from an EMBL/GenBank/DDBJ whole genome shotgun (WGS) entry which is preliminary data.</text>
</comment>
<protein>
    <submittedName>
        <fullName evidence="1">Uncharacterized protein</fullName>
    </submittedName>
</protein>
<reference evidence="1" key="1">
    <citation type="journal article" date="2020" name="Fungal Divers.">
        <title>Resolving the Mortierellaceae phylogeny through synthesis of multi-gene phylogenetics and phylogenomics.</title>
        <authorList>
            <person name="Vandepol N."/>
            <person name="Liber J."/>
            <person name="Desiro A."/>
            <person name="Na H."/>
            <person name="Kennedy M."/>
            <person name="Barry K."/>
            <person name="Grigoriev I.V."/>
            <person name="Miller A.N."/>
            <person name="O'Donnell K."/>
            <person name="Stajich J.E."/>
            <person name="Bonito G."/>
        </authorList>
    </citation>
    <scope>NUCLEOTIDE SEQUENCE</scope>
    <source>
        <strain evidence="1">KOD1015</strain>
    </source>
</reference>
<dbReference type="OrthoDB" id="2442096at2759"/>